<gene>
    <name evidence="3" type="ORF">BRYFOR_07508</name>
</gene>
<proteinExistence type="predicted"/>
<dbReference type="EMBL" id="ACCL02000011">
    <property type="protein sequence ID" value="EET60312.1"/>
    <property type="molecule type" value="Genomic_DNA"/>
</dbReference>
<keyword evidence="1" id="KW-0812">Transmembrane</keyword>
<dbReference type="Pfam" id="PF07486">
    <property type="entry name" value="Hydrolase_2"/>
    <property type="match status" value="1"/>
</dbReference>
<feature type="transmembrane region" description="Helical" evidence="1">
    <location>
        <begin position="27"/>
        <end position="49"/>
    </location>
</feature>
<evidence type="ECO:0000313" key="4">
    <source>
        <dbReference type="Proteomes" id="UP000005561"/>
    </source>
</evidence>
<dbReference type="eggNOG" id="COG3773">
    <property type="taxonomic scope" value="Bacteria"/>
</dbReference>
<comment type="caution">
    <text evidence="3">The sequence shown here is derived from an EMBL/GenBank/DDBJ whole genome shotgun (WGS) entry which is preliminary data.</text>
</comment>
<evidence type="ECO:0000256" key="1">
    <source>
        <dbReference type="SAM" id="Phobius"/>
    </source>
</evidence>
<sequence>MEELKTEQRKRAIRRRRRRQQQIKRRILYVGIITVTITAASTFVSLAAARRSAEPAAPTVKTVPAAVQIVTEPETESEAEVVTETPIIGSLDYDTEDAYILTKMAMAEAEGEDTEGKALVILVILNRVWSEQFPDTIREVVTQENAFTSYSDGRYDWVEPDDDCLAALRLVENHWNESQGALYFERTPAPGESTWHSRNLEKLFTHGNHTFYREKEVSGE</sequence>
<keyword evidence="4" id="KW-1185">Reference proteome</keyword>
<reference evidence="3" key="1">
    <citation type="submission" date="2009-07" db="EMBL/GenBank/DDBJ databases">
        <authorList>
            <person name="Weinstock G."/>
            <person name="Sodergren E."/>
            <person name="Clifton S."/>
            <person name="Fulton L."/>
            <person name="Fulton B."/>
            <person name="Courtney L."/>
            <person name="Fronick C."/>
            <person name="Harrison M."/>
            <person name="Strong C."/>
            <person name="Farmer C."/>
            <person name="Delahaunty K."/>
            <person name="Markovic C."/>
            <person name="Hall O."/>
            <person name="Minx P."/>
            <person name="Tomlinson C."/>
            <person name="Mitreva M."/>
            <person name="Nelson J."/>
            <person name="Hou S."/>
            <person name="Wollam A."/>
            <person name="Pepin K.H."/>
            <person name="Johnson M."/>
            <person name="Bhonagiri V."/>
            <person name="Nash W.E."/>
            <person name="Warren W."/>
            <person name="Chinwalla A."/>
            <person name="Mardis E.R."/>
            <person name="Wilson R.K."/>
        </authorList>
    </citation>
    <scope>NUCLEOTIDE SEQUENCE [LARGE SCALE GENOMIC DNA]</scope>
    <source>
        <strain evidence="3">DSM 14469</strain>
    </source>
</reference>
<dbReference type="Proteomes" id="UP000005561">
    <property type="component" value="Unassembled WGS sequence"/>
</dbReference>
<dbReference type="AlphaFoldDB" id="C6LFU8"/>
<accession>C6LFU8</accession>
<dbReference type="STRING" id="168384.SAMN05660368_03671"/>
<keyword evidence="1" id="KW-1133">Transmembrane helix</keyword>
<keyword evidence="3" id="KW-0378">Hydrolase</keyword>
<organism evidence="3 4">
    <name type="scientific">Marvinbryantia formatexigens DSM 14469</name>
    <dbReference type="NCBI Taxonomy" id="478749"/>
    <lineage>
        <taxon>Bacteria</taxon>
        <taxon>Bacillati</taxon>
        <taxon>Bacillota</taxon>
        <taxon>Clostridia</taxon>
        <taxon>Lachnospirales</taxon>
        <taxon>Lachnospiraceae</taxon>
        <taxon>Marvinbryantia</taxon>
    </lineage>
</organism>
<name>C6LFU8_9FIRM</name>
<dbReference type="Gene3D" id="1.10.10.2520">
    <property type="entry name" value="Cell wall hydrolase SleB, domain 1"/>
    <property type="match status" value="1"/>
</dbReference>
<evidence type="ECO:0000313" key="3">
    <source>
        <dbReference type="EMBL" id="EET60312.1"/>
    </source>
</evidence>
<feature type="domain" description="Cell wall hydrolase SleB" evidence="2">
    <location>
        <begin position="111"/>
        <end position="212"/>
    </location>
</feature>
<dbReference type="InterPro" id="IPR011105">
    <property type="entry name" value="Cell_wall_hydrolase_SleB"/>
</dbReference>
<dbReference type="InterPro" id="IPR042047">
    <property type="entry name" value="SleB_dom1"/>
</dbReference>
<keyword evidence="1" id="KW-0472">Membrane</keyword>
<protein>
    <submittedName>
        <fullName evidence="3">Cell Wall Hydrolase</fullName>
    </submittedName>
</protein>
<evidence type="ECO:0000259" key="2">
    <source>
        <dbReference type="Pfam" id="PF07486"/>
    </source>
</evidence>
<dbReference type="GO" id="GO:0016787">
    <property type="term" value="F:hydrolase activity"/>
    <property type="evidence" value="ECO:0007669"/>
    <property type="project" value="UniProtKB-KW"/>
</dbReference>